<feature type="non-terminal residue" evidence="1">
    <location>
        <position position="1"/>
    </location>
</feature>
<accession>A0ABN9MDA8</accession>
<protein>
    <submittedName>
        <fullName evidence="1">Uncharacterized protein</fullName>
    </submittedName>
</protein>
<organism evidence="1 2">
    <name type="scientific">Ranitomeya imitator</name>
    <name type="common">mimic poison frog</name>
    <dbReference type="NCBI Taxonomy" id="111125"/>
    <lineage>
        <taxon>Eukaryota</taxon>
        <taxon>Metazoa</taxon>
        <taxon>Chordata</taxon>
        <taxon>Craniata</taxon>
        <taxon>Vertebrata</taxon>
        <taxon>Euteleostomi</taxon>
        <taxon>Amphibia</taxon>
        <taxon>Batrachia</taxon>
        <taxon>Anura</taxon>
        <taxon>Neobatrachia</taxon>
        <taxon>Hyloidea</taxon>
        <taxon>Dendrobatidae</taxon>
        <taxon>Dendrobatinae</taxon>
        <taxon>Ranitomeya</taxon>
    </lineage>
</organism>
<dbReference type="Proteomes" id="UP001176940">
    <property type="component" value="Unassembled WGS sequence"/>
</dbReference>
<dbReference type="EMBL" id="CAUEEQ010059754">
    <property type="protein sequence ID" value="CAJ0964285.1"/>
    <property type="molecule type" value="Genomic_DNA"/>
</dbReference>
<sequence length="93" mass="10672">FDIDLQRFYRNTTPINLKDLGLRVPSKFSPPKNSPPVETFIGLIEREASEFYKQIIRGNFIFQSNLEPAEFTALKTLMDDKDIIIKPADKGVL</sequence>
<keyword evidence="2" id="KW-1185">Reference proteome</keyword>
<evidence type="ECO:0000313" key="1">
    <source>
        <dbReference type="EMBL" id="CAJ0964285.1"/>
    </source>
</evidence>
<comment type="caution">
    <text evidence="1">The sequence shown here is derived from an EMBL/GenBank/DDBJ whole genome shotgun (WGS) entry which is preliminary data.</text>
</comment>
<evidence type="ECO:0000313" key="2">
    <source>
        <dbReference type="Proteomes" id="UP001176940"/>
    </source>
</evidence>
<reference evidence="1" key="1">
    <citation type="submission" date="2023-07" db="EMBL/GenBank/DDBJ databases">
        <authorList>
            <person name="Stuckert A."/>
        </authorList>
    </citation>
    <scope>NUCLEOTIDE SEQUENCE</scope>
</reference>
<gene>
    <name evidence="1" type="ORF">RIMI_LOCUS19038896</name>
</gene>
<proteinExistence type="predicted"/>
<name>A0ABN9MDA8_9NEOB</name>